<dbReference type="GO" id="GO:0016597">
    <property type="term" value="F:amino acid binding"/>
    <property type="evidence" value="ECO:0007669"/>
    <property type="project" value="InterPro"/>
</dbReference>
<dbReference type="EMBL" id="CP047593">
    <property type="protein sequence ID" value="QHI70417.1"/>
    <property type="molecule type" value="Genomic_DNA"/>
</dbReference>
<dbReference type="NCBIfam" id="TIGR00670">
    <property type="entry name" value="asp_carb_tr"/>
    <property type="match status" value="1"/>
</dbReference>
<comment type="function">
    <text evidence="6">Catalyzes the condensation of carbamoyl phosphate and aspartate to form carbamoyl aspartate and inorganic phosphate, the committed step in the de novo pyrimidine nucleotide biosynthesis pathway.</text>
</comment>
<evidence type="ECO:0000259" key="10">
    <source>
        <dbReference type="Pfam" id="PF00185"/>
    </source>
</evidence>
<comment type="similarity">
    <text evidence="2">Belongs to the aspartate/ornithine carbamoyltransferase superfamily. ATCase family.</text>
</comment>
<evidence type="ECO:0000256" key="7">
    <source>
        <dbReference type="ARBA" id="ARBA00048859"/>
    </source>
</evidence>
<dbReference type="GO" id="GO:0044205">
    <property type="term" value="P:'de novo' UMP biosynthetic process"/>
    <property type="evidence" value="ECO:0007669"/>
    <property type="project" value="UniProtKB-UniPathway"/>
</dbReference>
<dbReference type="PANTHER" id="PTHR45753">
    <property type="entry name" value="ORNITHINE CARBAMOYLTRANSFERASE, MITOCHONDRIAL"/>
    <property type="match status" value="1"/>
</dbReference>
<dbReference type="Proteomes" id="UP000464954">
    <property type="component" value="Chromosome"/>
</dbReference>
<dbReference type="InterPro" id="IPR006132">
    <property type="entry name" value="Asp/Orn_carbamoyltranf_P-bd"/>
</dbReference>
<keyword evidence="13" id="KW-1185">Reference proteome</keyword>
<keyword evidence="5" id="KW-0665">Pyrimidine biosynthesis</keyword>
<dbReference type="EC" id="2.1.3.2" evidence="3 8"/>
<dbReference type="AlphaFoldDB" id="A0A6P1M948"/>
<dbReference type="GO" id="GO:0004070">
    <property type="term" value="F:aspartate carbamoyltransferase activity"/>
    <property type="evidence" value="ECO:0007669"/>
    <property type="project" value="UniProtKB-UniRule"/>
</dbReference>
<dbReference type="InterPro" id="IPR006130">
    <property type="entry name" value="Asp/Orn_carbamoylTrfase"/>
</dbReference>
<evidence type="ECO:0000313" key="12">
    <source>
        <dbReference type="EMBL" id="QHI70417.1"/>
    </source>
</evidence>
<evidence type="ECO:0000256" key="3">
    <source>
        <dbReference type="ARBA" id="ARBA00013008"/>
    </source>
</evidence>
<dbReference type="InterPro" id="IPR002082">
    <property type="entry name" value="Asp_carbamoyltransf"/>
</dbReference>
<dbReference type="GO" id="GO:0006207">
    <property type="term" value="P:'de novo' pyrimidine nucleobase biosynthetic process"/>
    <property type="evidence" value="ECO:0007669"/>
    <property type="project" value="InterPro"/>
</dbReference>
<protein>
    <recommendedName>
        <fullName evidence="3 8">Aspartate carbamoyltransferase</fullName>
        <ecNumber evidence="3 8">2.1.3.2</ecNumber>
    </recommendedName>
</protein>
<evidence type="ECO:0000256" key="1">
    <source>
        <dbReference type="ARBA" id="ARBA00004852"/>
    </source>
</evidence>
<dbReference type="PRINTS" id="PR00101">
    <property type="entry name" value="ATCASE"/>
</dbReference>
<sequence>MSEHQLNQISWNKLNGLGPEGKSPYFQQDGRTFHALVAQQFSRPMLEDLCSLATCVRKIAKSREGCSFLQSRLFDKRAMLYFAQPSTRTYLSFDSACQTVGLDCMDVRDSSTSSEVKGESPEDTVRTFSSYTDLIIMRHPAGGFAERIAWMLSNTSRPVPVINAGSGKDQHPTQALLDIYTLERSFEKIGGIDEKKVAFVGDLKRGRTVRSLAWLLTQYENVKMYFVAPQELQIGEDVLAQLDAVGVPYEICYEFETIIPEVDAIYMTRIQDEWDIDNESSLIDTSEFYFTKEYLNILKKDAVIMHPLPRRKEIDVAVDSDPRAVYWRQVRNGMWIRSALILSIFGLDGRVRDYYKEEIS</sequence>
<dbReference type="PRINTS" id="PR00100">
    <property type="entry name" value="AOTCASE"/>
</dbReference>
<dbReference type="UniPathway" id="UPA00070">
    <property type="reaction ID" value="UER00116"/>
</dbReference>
<keyword evidence="4 9" id="KW-0808">Transferase</keyword>
<evidence type="ECO:0000256" key="2">
    <source>
        <dbReference type="ARBA" id="ARBA00008896"/>
    </source>
</evidence>
<proteinExistence type="inferred from homology"/>
<feature type="domain" description="Aspartate/ornithine carbamoyltransferase Asp/Orn-binding" evidence="10">
    <location>
        <begin position="194"/>
        <end position="343"/>
    </location>
</feature>
<comment type="catalytic activity">
    <reaction evidence="7">
        <text>carbamoyl phosphate + L-aspartate = N-carbamoyl-L-aspartate + phosphate + H(+)</text>
        <dbReference type="Rhea" id="RHEA:20013"/>
        <dbReference type="ChEBI" id="CHEBI:15378"/>
        <dbReference type="ChEBI" id="CHEBI:29991"/>
        <dbReference type="ChEBI" id="CHEBI:32814"/>
        <dbReference type="ChEBI" id="CHEBI:43474"/>
        <dbReference type="ChEBI" id="CHEBI:58228"/>
        <dbReference type="EC" id="2.1.3.2"/>
    </reaction>
</comment>
<name>A0A6P1M948_9BACT</name>
<dbReference type="PANTHER" id="PTHR45753:SF6">
    <property type="entry name" value="ASPARTATE CARBAMOYLTRANSFERASE"/>
    <property type="match status" value="1"/>
</dbReference>
<dbReference type="InterPro" id="IPR006131">
    <property type="entry name" value="Asp_carbamoyltransf_Asp/Orn-bd"/>
</dbReference>
<dbReference type="Gene3D" id="3.40.50.1370">
    <property type="entry name" value="Aspartate/ornithine carbamoyltransferase"/>
    <property type="match status" value="2"/>
</dbReference>
<dbReference type="Pfam" id="PF00185">
    <property type="entry name" value="OTCace"/>
    <property type="match status" value="1"/>
</dbReference>
<dbReference type="Pfam" id="PF02729">
    <property type="entry name" value="OTCace_N"/>
    <property type="match status" value="1"/>
</dbReference>
<evidence type="ECO:0000259" key="11">
    <source>
        <dbReference type="Pfam" id="PF02729"/>
    </source>
</evidence>
<dbReference type="FunFam" id="3.40.50.1370:FF:000002">
    <property type="entry name" value="Aspartate carbamoyltransferase 2"/>
    <property type="match status" value="1"/>
</dbReference>
<dbReference type="SUPFAM" id="SSF53671">
    <property type="entry name" value="Aspartate/ornithine carbamoyltransferase"/>
    <property type="match status" value="1"/>
</dbReference>
<gene>
    <name evidence="12" type="primary">pyrB</name>
    <name evidence="12" type="ORF">GT409_13545</name>
</gene>
<evidence type="ECO:0000256" key="9">
    <source>
        <dbReference type="RuleBase" id="RU003634"/>
    </source>
</evidence>
<organism evidence="12 13">
    <name type="scientific">Tichowtungia aerotolerans</name>
    <dbReference type="NCBI Taxonomy" id="2697043"/>
    <lineage>
        <taxon>Bacteria</taxon>
        <taxon>Pseudomonadati</taxon>
        <taxon>Kiritimatiellota</taxon>
        <taxon>Tichowtungiia</taxon>
        <taxon>Tichowtungiales</taxon>
        <taxon>Tichowtungiaceae</taxon>
        <taxon>Tichowtungia</taxon>
    </lineage>
</organism>
<evidence type="ECO:0000256" key="8">
    <source>
        <dbReference type="NCBIfam" id="TIGR00670"/>
    </source>
</evidence>
<evidence type="ECO:0000313" key="13">
    <source>
        <dbReference type="Proteomes" id="UP000464954"/>
    </source>
</evidence>
<dbReference type="InterPro" id="IPR036901">
    <property type="entry name" value="Asp/Orn_carbamoylTrfase_sf"/>
</dbReference>
<evidence type="ECO:0000256" key="6">
    <source>
        <dbReference type="ARBA" id="ARBA00043884"/>
    </source>
</evidence>
<accession>A0A6P1M948</accession>
<dbReference type="RefSeq" id="WP_160629594.1">
    <property type="nucleotide sequence ID" value="NZ_CP047593.1"/>
</dbReference>
<feature type="domain" description="Aspartate/ornithine carbamoyltransferase carbamoyl-P binding" evidence="11">
    <location>
        <begin position="34"/>
        <end position="183"/>
    </location>
</feature>
<evidence type="ECO:0000256" key="4">
    <source>
        <dbReference type="ARBA" id="ARBA00022679"/>
    </source>
</evidence>
<evidence type="ECO:0000256" key="5">
    <source>
        <dbReference type="ARBA" id="ARBA00022975"/>
    </source>
</evidence>
<dbReference type="GO" id="GO:0006520">
    <property type="term" value="P:amino acid metabolic process"/>
    <property type="evidence" value="ECO:0007669"/>
    <property type="project" value="InterPro"/>
</dbReference>
<reference evidence="12 13" key="1">
    <citation type="submission" date="2020-01" db="EMBL/GenBank/DDBJ databases">
        <title>Ponticoccus aerotolerans gen. nov., sp. nov., an anaerobic bacterium and proposal of Ponticoccusceae fam. nov., Ponticoccusles ord. nov. and Ponticoccuse classis nov. in the phylum Kiritimatiellaeota.</title>
        <authorList>
            <person name="Zhou L.Y."/>
            <person name="Du Z.J."/>
        </authorList>
    </citation>
    <scope>NUCLEOTIDE SEQUENCE [LARGE SCALE GENOMIC DNA]</scope>
    <source>
        <strain evidence="12 13">S-5007</strain>
    </source>
</reference>
<dbReference type="KEGG" id="taer:GT409_13545"/>
<comment type="pathway">
    <text evidence="1">Pyrimidine metabolism; UMP biosynthesis via de novo pathway; (S)-dihydroorotate from bicarbonate: step 2/3.</text>
</comment>